<evidence type="ECO:0000259" key="3">
    <source>
        <dbReference type="PROSITE" id="PS50157"/>
    </source>
</evidence>
<proteinExistence type="predicted"/>
<evidence type="ECO:0000313" key="4">
    <source>
        <dbReference type="EMBL" id="KAG5668055.1"/>
    </source>
</evidence>
<evidence type="ECO:0000313" key="5">
    <source>
        <dbReference type="Proteomes" id="UP001107558"/>
    </source>
</evidence>
<dbReference type="GO" id="GO:0005634">
    <property type="term" value="C:nucleus"/>
    <property type="evidence" value="ECO:0007669"/>
    <property type="project" value="InterPro"/>
</dbReference>
<keyword evidence="5" id="KW-1185">Reference proteome</keyword>
<protein>
    <recommendedName>
        <fullName evidence="3">C2H2-type domain-containing protein</fullName>
    </recommendedName>
</protein>
<dbReference type="Proteomes" id="UP001107558">
    <property type="component" value="Chromosome 4"/>
</dbReference>
<dbReference type="InterPro" id="IPR012934">
    <property type="entry name" value="Znf_AD"/>
</dbReference>
<dbReference type="SMART" id="SM00355">
    <property type="entry name" value="ZnF_C2H2"/>
    <property type="match status" value="2"/>
</dbReference>
<keyword evidence="1" id="KW-0479">Metal-binding</keyword>
<dbReference type="PROSITE" id="PS00028">
    <property type="entry name" value="ZINC_FINGER_C2H2_1"/>
    <property type="match status" value="1"/>
</dbReference>
<comment type="caution">
    <text evidence="4">The sequence shown here is derived from an EMBL/GenBank/DDBJ whole genome shotgun (WGS) entry which is preliminary data.</text>
</comment>
<keyword evidence="1" id="KW-0863">Zinc-finger</keyword>
<dbReference type="Gene3D" id="3.30.160.60">
    <property type="entry name" value="Classic Zinc Finger"/>
    <property type="match status" value="1"/>
</dbReference>
<dbReference type="SMART" id="SM00868">
    <property type="entry name" value="zf-AD"/>
    <property type="match status" value="1"/>
</dbReference>
<dbReference type="InterPro" id="IPR013087">
    <property type="entry name" value="Znf_C2H2_type"/>
</dbReference>
<feature type="domain" description="C2H2-type" evidence="3">
    <location>
        <begin position="209"/>
        <end position="233"/>
    </location>
</feature>
<dbReference type="EMBL" id="JADBJN010000004">
    <property type="protein sequence ID" value="KAG5668055.1"/>
    <property type="molecule type" value="Genomic_DNA"/>
</dbReference>
<reference evidence="4" key="1">
    <citation type="submission" date="2021-03" db="EMBL/GenBank/DDBJ databases">
        <title>Chromosome level genome of the anhydrobiotic midge Polypedilum vanderplanki.</title>
        <authorList>
            <person name="Yoshida Y."/>
            <person name="Kikawada T."/>
            <person name="Gusev O."/>
        </authorList>
    </citation>
    <scope>NUCLEOTIDE SEQUENCE</scope>
    <source>
        <strain evidence="4">NIAS01</strain>
        <tissue evidence="4">Whole body or cell culture</tissue>
    </source>
</reference>
<feature type="region of interest" description="Disordered" evidence="2">
    <location>
        <begin position="238"/>
        <end position="283"/>
    </location>
</feature>
<accession>A0A9J6BEL3</accession>
<dbReference type="AlphaFoldDB" id="A0A9J6BEL3"/>
<keyword evidence="1" id="KW-0862">Zinc</keyword>
<dbReference type="PROSITE" id="PS50157">
    <property type="entry name" value="ZINC_FINGER_C2H2_2"/>
    <property type="match status" value="1"/>
</dbReference>
<organism evidence="4 5">
    <name type="scientific">Polypedilum vanderplanki</name>
    <name type="common">Sleeping chironomid midge</name>
    <dbReference type="NCBI Taxonomy" id="319348"/>
    <lineage>
        <taxon>Eukaryota</taxon>
        <taxon>Metazoa</taxon>
        <taxon>Ecdysozoa</taxon>
        <taxon>Arthropoda</taxon>
        <taxon>Hexapoda</taxon>
        <taxon>Insecta</taxon>
        <taxon>Pterygota</taxon>
        <taxon>Neoptera</taxon>
        <taxon>Endopterygota</taxon>
        <taxon>Diptera</taxon>
        <taxon>Nematocera</taxon>
        <taxon>Chironomoidea</taxon>
        <taxon>Chironomidae</taxon>
        <taxon>Chironominae</taxon>
        <taxon>Polypedilum</taxon>
        <taxon>Polypedilum</taxon>
    </lineage>
</organism>
<evidence type="ECO:0000256" key="1">
    <source>
        <dbReference type="PROSITE-ProRule" id="PRU00042"/>
    </source>
</evidence>
<gene>
    <name evidence="4" type="ORF">PVAND_016011</name>
</gene>
<sequence length="283" mass="32419">MSLRNTQICRCCLRVLKNTESRLQTNKKNSEIFKNFIGISLLPGIICGKCNLNLLTFDAFQQEIKRKHEEIVKNVVIKQEKDEPAKSELFAVPIGEEMIEAVLMDEGEELVDGTEMVEAVLAEEPDENSQKAEENSNDENQASNSEEDEDVILLPQEPQVPIDLDEISDEPQQSKPKAPEEIIFKCDHCTAVSAKKEVIVRHIKQSHTFKCETCSKVYPSEERLKGHIMRTHAVVGNRRKQSMVEKRSTDENLRFRMKSKPYGRPWPSRFAKGEYGDQTWTPK</sequence>
<name>A0A9J6BEL3_POLVA</name>
<evidence type="ECO:0000256" key="2">
    <source>
        <dbReference type="SAM" id="MobiDB-lite"/>
    </source>
</evidence>
<dbReference type="GO" id="GO:0008270">
    <property type="term" value="F:zinc ion binding"/>
    <property type="evidence" value="ECO:0007669"/>
    <property type="project" value="UniProtKB-KW"/>
</dbReference>
<dbReference type="OrthoDB" id="10416363at2759"/>
<feature type="compositionally biased region" description="Basic and acidic residues" evidence="2">
    <location>
        <begin position="242"/>
        <end position="254"/>
    </location>
</feature>
<feature type="region of interest" description="Disordered" evidence="2">
    <location>
        <begin position="123"/>
        <end position="150"/>
    </location>
</feature>